<accession>A0A0F9K4S3</accession>
<reference evidence="1" key="1">
    <citation type="journal article" date="2015" name="Nature">
        <title>Complex archaea that bridge the gap between prokaryotes and eukaryotes.</title>
        <authorList>
            <person name="Spang A."/>
            <person name="Saw J.H."/>
            <person name="Jorgensen S.L."/>
            <person name="Zaremba-Niedzwiedzka K."/>
            <person name="Martijn J."/>
            <person name="Lind A.E."/>
            <person name="van Eijk R."/>
            <person name="Schleper C."/>
            <person name="Guy L."/>
            <person name="Ettema T.J."/>
        </authorList>
    </citation>
    <scope>NUCLEOTIDE SEQUENCE</scope>
</reference>
<organism evidence="1">
    <name type="scientific">marine sediment metagenome</name>
    <dbReference type="NCBI Taxonomy" id="412755"/>
    <lineage>
        <taxon>unclassified sequences</taxon>
        <taxon>metagenomes</taxon>
        <taxon>ecological metagenomes</taxon>
    </lineage>
</organism>
<proteinExistence type="predicted"/>
<dbReference type="AlphaFoldDB" id="A0A0F9K4S3"/>
<sequence>MADKKTKEAFKLLYGEFNEDYGKIADIMVKHFLPYSKEIHKLSHKNPEMASRMIGVTIVQLLQPLTKEGRKRILETALKTLEQQKEIDKDTEALNTLIKNLGDE</sequence>
<comment type="caution">
    <text evidence="1">The sequence shown here is derived from an EMBL/GenBank/DDBJ whole genome shotgun (WGS) entry which is preliminary data.</text>
</comment>
<gene>
    <name evidence="1" type="ORF">LCGC14_1448570</name>
</gene>
<dbReference type="EMBL" id="LAZR01009951">
    <property type="protein sequence ID" value="KKM69661.1"/>
    <property type="molecule type" value="Genomic_DNA"/>
</dbReference>
<evidence type="ECO:0000313" key="1">
    <source>
        <dbReference type="EMBL" id="KKM69661.1"/>
    </source>
</evidence>
<name>A0A0F9K4S3_9ZZZZ</name>
<protein>
    <submittedName>
        <fullName evidence="1">Uncharacterized protein</fullName>
    </submittedName>
</protein>